<feature type="region of interest" description="Disordered" evidence="1">
    <location>
        <begin position="41"/>
        <end position="61"/>
    </location>
</feature>
<sequence>MSSGASRGELQAIDGPVMVPRLPGHERCEAELRGQPSRLVTRVREHGLDDSVGRGPVTEWGLHTEVGEGGVMAPFGSQGDPTGSPEETEAHMVVTCHDLALEDTGAWVDRPGPEDQG</sequence>
<proteinExistence type="predicted"/>
<dbReference type="EMBL" id="JANPWB010000014">
    <property type="protein sequence ID" value="KAJ1096366.1"/>
    <property type="molecule type" value="Genomic_DNA"/>
</dbReference>
<feature type="region of interest" description="Disordered" evidence="1">
    <location>
        <begin position="1"/>
        <end position="22"/>
    </location>
</feature>
<evidence type="ECO:0000313" key="2">
    <source>
        <dbReference type="EMBL" id="KAJ1096366.1"/>
    </source>
</evidence>
<evidence type="ECO:0000256" key="1">
    <source>
        <dbReference type="SAM" id="MobiDB-lite"/>
    </source>
</evidence>
<gene>
    <name evidence="2" type="ORF">NDU88_001508</name>
</gene>
<reference evidence="2" key="1">
    <citation type="journal article" date="2022" name="bioRxiv">
        <title>Sequencing and chromosome-scale assembly of the giantPleurodeles waltlgenome.</title>
        <authorList>
            <person name="Brown T."/>
            <person name="Elewa A."/>
            <person name="Iarovenko S."/>
            <person name="Subramanian E."/>
            <person name="Araus A.J."/>
            <person name="Petzold A."/>
            <person name="Susuki M."/>
            <person name="Suzuki K.-i.T."/>
            <person name="Hayashi T."/>
            <person name="Toyoda A."/>
            <person name="Oliveira C."/>
            <person name="Osipova E."/>
            <person name="Leigh N.D."/>
            <person name="Simon A."/>
            <person name="Yun M.H."/>
        </authorList>
    </citation>
    <scope>NUCLEOTIDE SEQUENCE</scope>
    <source>
        <strain evidence="2">20211129_DDA</strain>
        <tissue evidence="2">Liver</tissue>
    </source>
</reference>
<dbReference type="Proteomes" id="UP001066276">
    <property type="component" value="Chromosome 10"/>
</dbReference>
<dbReference type="AlphaFoldDB" id="A0AAV7LXU4"/>
<accession>A0AAV7LXU4</accession>
<name>A0AAV7LXU4_PLEWA</name>
<keyword evidence="3" id="KW-1185">Reference proteome</keyword>
<comment type="caution">
    <text evidence="2">The sequence shown here is derived from an EMBL/GenBank/DDBJ whole genome shotgun (WGS) entry which is preliminary data.</text>
</comment>
<protein>
    <submittedName>
        <fullName evidence="2">Uncharacterized protein</fullName>
    </submittedName>
</protein>
<feature type="compositionally biased region" description="Basic and acidic residues" evidence="1">
    <location>
        <begin position="42"/>
        <end position="52"/>
    </location>
</feature>
<evidence type="ECO:0000313" key="3">
    <source>
        <dbReference type="Proteomes" id="UP001066276"/>
    </source>
</evidence>
<feature type="region of interest" description="Disordered" evidence="1">
    <location>
        <begin position="68"/>
        <end position="87"/>
    </location>
</feature>
<organism evidence="2 3">
    <name type="scientific">Pleurodeles waltl</name>
    <name type="common">Iberian ribbed newt</name>
    <dbReference type="NCBI Taxonomy" id="8319"/>
    <lineage>
        <taxon>Eukaryota</taxon>
        <taxon>Metazoa</taxon>
        <taxon>Chordata</taxon>
        <taxon>Craniata</taxon>
        <taxon>Vertebrata</taxon>
        <taxon>Euteleostomi</taxon>
        <taxon>Amphibia</taxon>
        <taxon>Batrachia</taxon>
        <taxon>Caudata</taxon>
        <taxon>Salamandroidea</taxon>
        <taxon>Salamandridae</taxon>
        <taxon>Pleurodelinae</taxon>
        <taxon>Pleurodeles</taxon>
    </lineage>
</organism>